<name>A0A381TV09_9ZZZZ</name>
<dbReference type="EMBL" id="UINC01005130">
    <property type="protein sequence ID" value="SVA19281.1"/>
    <property type="molecule type" value="Genomic_DNA"/>
</dbReference>
<evidence type="ECO:0008006" key="2">
    <source>
        <dbReference type="Google" id="ProtNLM"/>
    </source>
</evidence>
<dbReference type="InterPro" id="IPR043138">
    <property type="entry name" value="GGT_lsub"/>
</dbReference>
<organism evidence="1">
    <name type="scientific">marine metagenome</name>
    <dbReference type="NCBI Taxonomy" id="408172"/>
    <lineage>
        <taxon>unclassified sequences</taxon>
        <taxon>metagenomes</taxon>
        <taxon>ecological metagenomes</taxon>
    </lineage>
</organism>
<reference evidence="1" key="1">
    <citation type="submission" date="2018-05" db="EMBL/GenBank/DDBJ databases">
        <authorList>
            <person name="Lanie J.A."/>
            <person name="Ng W.-L."/>
            <person name="Kazmierczak K.M."/>
            <person name="Andrzejewski T.M."/>
            <person name="Davidsen T.M."/>
            <person name="Wayne K.J."/>
            <person name="Tettelin H."/>
            <person name="Glass J.I."/>
            <person name="Rusch D."/>
            <person name="Podicherti R."/>
            <person name="Tsui H.-C.T."/>
            <person name="Winkler M.E."/>
        </authorList>
    </citation>
    <scope>NUCLEOTIDE SEQUENCE</scope>
</reference>
<gene>
    <name evidence="1" type="ORF">METZ01_LOCUS72135</name>
</gene>
<evidence type="ECO:0000313" key="1">
    <source>
        <dbReference type="EMBL" id="SVA19281.1"/>
    </source>
</evidence>
<sequence length="521" mass="53489">MAHAPRSDPLRHADTAMVCSIDSLATRAGVDAMAAGGNAVDAAIAANAVLAVTAQHMCGIGGDLFALVHTGSGPPACLNASGRAGSGADPAGLLAEGFTSMPHRGDVRSVPVPGCVDGWWALHQRFGSLPLADLLAPAVRLATEGFAASPLLAGMAVRVRDVDGAGDFTGLTEAGTLVTRPGVATVLRSFADGGRDGVYLGEFGEELLAVGGGEYTRGDLATPGADWVDPLGLTVWGHDVWTVPPNSQGYLVLAAARIVEGLDLPPEDDPLRAHLLVEAARQAGHDRPAVLHEHADGRALVDDRLLDARRAAIRTGATATLGDGWLDGDTMYMCAVDGHGMGVSLIQSNADGFGSHLTLPGLGVFLHNRGIGFNLDPGHAACYGPGRRPPHTLSPALVTRSDGHLRAVLGTMGGDAQPQIVLQMLVRLLLDGADPGHVVGGGRWVLTGGSTGFETWEDADSLEVIVEDHAPQAWVPGLGERGHTARIGSGNFGHAHCIEVTDGGLRGAADPRALVGEAAGF</sequence>
<dbReference type="Gene3D" id="1.10.246.130">
    <property type="match status" value="1"/>
</dbReference>
<proteinExistence type="predicted"/>
<dbReference type="InterPro" id="IPR052896">
    <property type="entry name" value="GGT-like_enzyme"/>
</dbReference>
<accession>A0A381TV09</accession>
<dbReference type="InterPro" id="IPR029055">
    <property type="entry name" value="Ntn_hydrolases_N"/>
</dbReference>
<dbReference type="PRINTS" id="PR01210">
    <property type="entry name" value="GGTRANSPTASE"/>
</dbReference>
<dbReference type="PANTHER" id="PTHR43881">
    <property type="entry name" value="GAMMA-GLUTAMYLTRANSPEPTIDASE (AFU_ORTHOLOGUE AFUA_4G13580)"/>
    <property type="match status" value="1"/>
</dbReference>
<protein>
    <recommendedName>
        <fullName evidence="2">Gamma-glutamyltranspeptidase</fullName>
    </recommendedName>
</protein>
<dbReference type="SUPFAM" id="SSF56235">
    <property type="entry name" value="N-terminal nucleophile aminohydrolases (Ntn hydrolases)"/>
    <property type="match status" value="1"/>
</dbReference>
<dbReference type="Pfam" id="PF01019">
    <property type="entry name" value="G_glu_transpept"/>
    <property type="match status" value="1"/>
</dbReference>
<dbReference type="AlphaFoldDB" id="A0A381TV09"/>
<dbReference type="Gene3D" id="3.60.20.40">
    <property type="match status" value="1"/>
</dbReference>
<dbReference type="InterPro" id="IPR043137">
    <property type="entry name" value="GGT_ssub_C"/>
</dbReference>
<dbReference type="PANTHER" id="PTHR43881:SF5">
    <property type="entry name" value="GAMMA-GLUTAMYLTRANSPEPTIDASE"/>
    <property type="match status" value="1"/>
</dbReference>